<keyword evidence="2" id="KW-1185">Reference proteome</keyword>
<dbReference type="AlphaFoldDB" id="A0A919FSY5"/>
<reference evidence="1" key="1">
    <citation type="journal article" date="2014" name="Int. J. Syst. Evol. Microbiol.">
        <title>Complete genome sequence of Corynebacterium casei LMG S-19264T (=DSM 44701T), isolated from a smear-ripened cheese.</title>
        <authorList>
            <consortium name="US DOE Joint Genome Institute (JGI-PGF)"/>
            <person name="Walter F."/>
            <person name="Albersmeier A."/>
            <person name="Kalinowski J."/>
            <person name="Ruckert C."/>
        </authorList>
    </citation>
    <scope>NUCLEOTIDE SEQUENCE</scope>
    <source>
        <strain evidence="1">JCM 5069</strain>
    </source>
</reference>
<protein>
    <submittedName>
        <fullName evidence="1">Uncharacterized protein</fullName>
    </submittedName>
</protein>
<accession>A0A919FSY5</accession>
<organism evidence="1 2">
    <name type="scientific">Streptomyces sulfonofaciens</name>
    <dbReference type="NCBI Taxonomy" id="68272"/>
    <lineage>
        <taxon>Bacteria</taxon>
        <taxon>Bacillati</taxon>
        <taxon>Actinomycetota</taxon>
        <taxon>Actinomycetes</taxon>
        <taxon>Kitasatosporales</taxon>
        <taxon>Streptomycetaceae</taxon>
        <taxon>Streptomyces</taxon>
    </lineage>
</organism>
<gene>
    <name evidence="1" type="ORF">GCM10018793_07870</name>
</gene>
<sequence>MARRDPAGCAPHGHLVAVQVETADRDGPLTERAVSVTTAWRLAPSAAATATSTPVVVRKRAVAGALGSEIRQPVPWTAASGR</sequence>
<evidence type="ECO:0000313" key="2">
    <source>
        <dbReference type="Proteomes" id="UP000603708"/>
    </source>
</evidence>
<dbReference type="Proteomes" id="UP000603708">
    <property type="component" value="Unassembled WGS sequence"/>
</dbReference>
<name>A0A919FSY5_9ACTN</name>
<reference evidence="1" key="2">
    <citation type="submission" date="2020-09" db="EMBL/GenBank/DDBJ databases">
        <authorList>
            <person name="Sun Q."/>
            <person name="Ohkuma M."/>
        </authorList>
    </citation>
    <scope>NUCLEOTIDE SEQUENCE</scope>
    <source>
        <strain evidence="1">JCM 5069</strain>
    </source>
</reference>
<proteinExistence type="predicted"/>
<dbReference type="EMBL" id="BNCD01000002">
    <property type="protein sequence ID" value="GHH71826.1"/>
    <property type="molecule type" value="Genomic_DNA"/>
</dbReference>
<evidence type="ECO:0000313" key="1">
    <source>
        <dbReference type="EMBL" id="GHH71826.1"/>
    </source>
</evidence>
<comment type="caution">
    <text evidence="1">The sequence shown here is derived from an EMBL/GenBank/DDBJ whole genome shotgun (WGS) entry which is preliminary data.</text>
</comment>